<feature type="domain" description="Xylose isomerase-like TIM barrel" evidence="1">
    <location>
        <begin position="23"/>
        <end position="275"/>
    </location>
</feature>
<proteinExistence type="predicted"/>
<dbReference type="InterPro" id="IPR050312">
    <property type="entry name" value="IolE/XylAMocC-like"/>
</dbReference>
<dbReference type="Pfam" id="PF01261">
    <property type="entry name" value="AP_endonuc_2"/>
    <property type="match status" value="1"/>
</dbReference>
<reference evidence="2 3" key="1">
    <citation type="journal article" date="2019" name="Int. J. Syst. Evol. Microbiol.">
        <title>The Global Catalogue of Microorganisms (GCM) 10K type strain sequencing project: providing services to taxonomists for standard genome sequencing and annotation.</title>
        <authorList>
            <consortium name="The Broad Institute Genomics Platform"/>
            <consortium name="The Broad Institute Genome Sequencing Center for Infectious Disease"/>
            <person name="Wu L."/>
            <person name="Ma J."/>
        </authorList>
    </citation>
    <scope>NUCLEOTIDE SEQUENCE [LARGE SCALE GENOMIC DNA]</scope>
    <source>
        <strain evidence="2 3">JCM 12662</strain>
    </source>
</reference>
<evidence type="ECO:0000259" key="1">
    <source>
        <dbReference type="Pfam" id="PF01261"/>
    </source>
</evidence>
<dbReference type="GO" id="GO:0016853">
    <property type="term" value="F:isomerase activity"/>
    <property type="evidence" value="ECO:0007669"/>
    <property type="project" value="UniProtKB-KW"/>
</dbReference>
<dbReference type="InterPro" id="IPR036237">
    <property type="entry name" value="Xyl_isomerase-like_sf"/>
</dbReference>
<dbReference type="PANTHER" id="PTHR12110">
    <property type="entry name" value="HYDROXYPYRUVATE ISOMERASE"/>
    <property type="match status" value="1"/>
</dbReference>
<gene>
    <name evidence="2" type="ORF">GCM10008932_13630</name>
</gene>
<keyword evidence="3" id="KW-1185">Reference proteome</keyword>
<comment type="caution">
    <text evidence="2">The sequence shown here is derived from an EMBL/GenBank/DDBJ whole genome shotgun (WGS) entry which is preliminary data.</text>
</comment>
<dbReference type="SUPFAM" id="SSF51658">
    <property type="entry name" value="Xylose isomerase-like"/>
    <property type="match status" value="1"/>
</dbReference>
<sequence>MFNIGIRAHDIENTTIEDLADKIAEKDIQYIQLALLRSVKDYEVTTRNMNIGMARDIGNAFRNQNINIAVLGCYINMIHPDLDERRKALDFFKAHIRYAKAFGALTVGSETGAATPEVQYTEKNFEEEAFNNAVESVKELVKEAEKHGVIVTIEGGINHPIYAPIMMKKLIDEVNSDNMQIILDVVNYLFPDNASVETQHEIIDEAFDLFGDKITVIHAKDFVIKDKEKQIVPVGQGEMDYEYLMTKIKNEKPGIPILLEETQEPHIDGAINFLNKFY</sequence>
<dbReference type="EMBL" id="BAAACW010000081">
    <property type="protein sequence ID" value="GAA0362278.1"/>
    <property type="molecule type" value="Genomic_DNA"/>
</dbReference>
<dbReference type="Proteomes" id="UP001501166">
    <property type="component" value="Unassembled WGS sequence"/>
</dbReference>
<name>A0ABN0XEN4_9LACT</name>
<evidence type="ECO:0000313" key="2">
    <source>
        <dbReference type="EMBL" id="GAA0362278.1"/>
    </source>
</evidence>
<dbReference type="Gene3D" id="3.20.20.150">
    <property type="entry name" value="Divalent-metal-dependent TIM barrel enzymes"/>
    <property type="match status" value="1"/>
</dbReference>
<accession>A0ABN0XEN4</accession>
<organism evidence="2 3">
    <name type="scientific">Alkalibacterium iburiense</name>
    <dbReference type="NCBI Taxonomy" id="290589"/>
    <lineage>
        <taxon>Bacteria</taxon>
        <taxon>Bacillati</taxon>
        <taxon>Bacillota</taxon>
        <taxon>Bacilli</taxon>
        <taxon>Lactobacillales</taxon>
        <taxon>Carnobacteriaceae</taxon>
        <taxon>Alkalibacterium</taxon>
    </lineage>
</organism>
<evidence type="ECO:0000313" key="3">
    <source>
        <dbReference type="Proteomes" id="UP001501166"/>
    </source>
</evidence>
<dbReference type="RefSeq" id="WP_343755016.1">
    <property type="nucleotide sequence ID" value="NZ_BAAACW010000081.1"/>
</dbReference>
<dbReference type="InterPro" id="IPR013022">
    <property type="entry name" value="Xyl_isomerase-like_TIM-brl"/>
</dbReference>
<protein>
    <submittedName>
        <fullName evidence="2">Sugar phosphate isomerase/epimerase</fullName>
    </submittedName>
</protein>
<keyword evidence="2" id="KW-0413">Isomerase</keyword>
<dbReference type="PANTHER" id="PTHR12110:SF21">
    <property type="entry name" value="XYLOSE ISOMERASE-LIKE TIM BARREL DOMAIN-CONTAINING PROTEIN"/>
    <property type="match status" value="1"/>
</dbReference>